<gene>
    <name evidence="3" type="ORF">RM533_02275</name>
</gene>
<dbReference type="EMBL" id="JAVRHS010000001">
    <property type="protein sequence ID" value="MDT0575007.1"/>
    <property type="molecule type" value="Genomic_DNA"/>
</dbReference>
<evidence type="ECO:0000313" key="3">
    <source>
        <dbReference type="EMBL" id="MDT0575007.1"/>
    </source>
</evidence>
<evidence type="ECO:0000259" key="1">
    <source>
        <dbReference type="Pfam" id="PF06938"/>
    </source>
</evidence>
<dbReference type="PIRSF" id="PIRSF029557">
    <property type="entry name" value="UCP029557"/>
    <property type="match status" value="1"/>
</dbReference>
<keyword evidence="4" id="KW-1185">Reference proteome</keyword>
<reference evidence="3 4" key="1">
    <citation type="submission" date="2023-09" db="EMBL/GenBank/DDBJ databases">
        <authorList>
            <person name="Rey-Velasco X."/>
        </authorList>
    </citation>
    <scope>NUCLEOTIDE SEQUENCE [LARGE SCALE GENOMIC DNA]</scope>
    <source>
        <strain evidence="3 4">F390</strain>
    </source>
</reference>
<dbReference type="Pfam" id="PF06938">
    <property type="entry name" value="DUF1285_N"/>
    <property type="match status" value="1"/>
</dbReference>
<evidence type="ECO:0000259" key="2">
    <source>
        <dbReference type="Pfam" id="PF21028"/>
    </source>
</evidence>
<dbReference type="InterPro" id="IPR048341">
    <property type="entry name" value="DUF1285_N"/>
</dbReference>
<proteinExistence type="predicted"/>
<dbReference type="Proteomes" id="UP001259803">
    <property type="component" value="Unassembled WGS sequence"/>
</dbReference>
<evidence type="ECO:0000313" key="4">
    <source>
        <dbReference type="Proteomes" id="UP001259803"/>
    </source>
</evidence>
<dbReference type="Pfam" id="PF21028">
    <property type="entry name" value="DUF1285_C"/>
    <property type="match status" value="1"/>
</dbReference>
<comment type="caution">
    <text evidence="3">The sequence shown here is derived from an EMBL/GenBank/DDBJ whole genome shotgun (WGS) entry which is preliminary data.</text>
</comment>
<dbReference type="InterPro" id="IPR048342">
    <property type="entry name" value="DUF1285_C"/>
</dbReference>
<sequence length="201" mass="22038">MPLGDRVPGCQIDDVPYTPSPDLAAMRLEDISAAVAARRLAPLEQWNPVETGTSNMRIARDGRWWHEGGIIHRPAMVRSFSALLRLDEDGFWLVMPHQKLSIIVEDAPFIATDVVALDEAGEQVLAFRTNTDELVIADAAHPITAHGDPDTPALYVLVRDRLEARLDRSTYTQLATMAMDNGSDPLAIVSRGVTFSLLPGT</sequence>
<feature type="domain" description="DUF1285" evidence="1">
    <location>
        <begin position="41"/>
        <end position="107"/>
    </location>
</feature>
<organism evidence="3 4">
    <name type="scientific">Croceicoccus esteveae</name>
    <dbReference type="NCBI Taxonomy" id="3075597"/>
    <lineage>
        <taxon>Bacteria</taxon>
        <taxon>Pseudomonadati</taxon>
        <taxon>Pseudomonadota</taxon>
        <taxon>Alphaproteobacteria</taxon>
        <taxon>Sphingomonadales</taxon>
        <taxon>Erythrobacteraceae</taxon>
        <taxon>Croceicoccus</taxon>
    </lineage>
</organism>
<accession>A0ABU2ZEH8</accession>
<dbReference type="Gene3D" id="2.30.270.10">
    <property type="entry name" value="duf1285 protein"/>
    <property type="match status" value="1"/>
</dbReference>
<dbReference type="Gene3D" id="3.10.540.10">
    <property type="entry name" value="duf1285 like domain"/>
    <property type="match status" value="1"/>
</dbReference>
<name>A0ABU2ZEH8_9SPHN</name>
<dbReference type="InterPro" id="IPR023361">
    <property type="entry name" value="DUF1285_beta_roll_sf"/>
</dbReference>
<feature type="domain" description="DUF1285" evidence="2">
    <location>
        <begin position="108"/>
        <end position="197"/>
    </location>
</feature>
<protein>
    <submittedName>
        <fullName evidence="3">DUF1285 domain-containing protein</fullName>
    </submittedName>
</protein>
<dbReference type="InterPro" id="IPR010707">
    <property type="entry name" value="DUF1285"/>
</dbReference>